<accession>A0A146KFG5</accession>
<dbReference type="EMBL" id="GDID01001982">
    <property type="protein sequence ID" value="JAP94624.1"/>
    <property type="molecule type" value="Transcribed_RNA"/>
</dbReference>
<reference evidence="1" key="1">
    <citation type="submission" date="2015-07" db="EMBL/GenBank/DDBJ databases">
        <title>Adaptation to a free-living lifestyle via gene acquisitions in the diplomonad Trepomonas sp. PC1.</title>
        <authorList>
            <person name="Xu F."/>
            <person name="Jerlstrom-Hultqvist J."/>
            <person name="Kolisko M."/>
            <person name="Simpson A.G.B."/>
            <person name="Roger A.J."/>
            <person name="Svard S.G."/>
            <person name="Andersson J.O."/>
        </authorList>
    </citation>
    <scope>NUCLEOTIDE SEQUENCE</scope>
    <source>
        <strain evidence="1">PC1</strain>
    </source>
</reference>
<protein>
    <submittedName>
        <fullName evidence="1">Kinase, Uni1</fullName>
    </submittedName>
</protein>
<keyword evidence="1" id="KW-0418">Kinase</keyword>
<dbReference type="AlphaFoldDB" id="A0A146KFG5"/>
<dbReference type="GO" id="GO:0016301">
    <property type="term" value="F:kinase activity"/>
    <property type="evidence" value="ECO:0007669"/>
    <property type="project" value="UniProtKB-KW"/>
</dbReference>
<organism evidence="1">
    <name type="scientific">Trepomonas sp. PC1</name>
    <dbReference type="NCBI Taxonomy" id="1076344"/>
    <lineage>
        <taxon>Eukaryota</taxon>
        <taxon>Metamonada</taxon>
        <taxon>Diplomonadida</taxon>
        <taxon>Hexamitidae</taxon>
        <taxon>Hexamitinae</taxon>
        <taxon>Trepomonas</taxon>
    </lineage>
</organism>
<keyword evidence="1" id="KW-0808">Transferase</keyword>
<name>A0A146KFG5_9EUKA</name>
<proteinExistence type="predicted"/>
<gene>
    <name evidence="1" type="ORF">TPC1_12656</name>
</gene>
<sequence length="353" mass="41934">YMRSRKSGFCSMSLYICSIMYAKILQVELPYKNDGWQSTILQMYNYIDTPLQFYDEVTKRFVTEENDKMKVIERRTVVLPRSFELLERLEGLRRSAIPGLQMLCNKLFICATHYKDLSALEDIPIISGTLFDILSSAKEDNFIKQAAIEEIFPTYLKLIDLITSKKIKSRQYYIFISHRLLQVSNNLIQQAKFSVDQMQYNFNENFMKIFEKDEMAQWFKRYGYLILMNSRVIVEVSGLFINQKQCIESFNQIRHTYFEFVKNICQVMNHQYFTKNFNSEIDETQIELQNCVIVGKMANLIENDKPLGTDDNFNLKYNLTSLPLHMMIHYIINKDTLYQLQNKSIFQRQRNII</sequence>
<feature type="non-terminal residue" evidence="1">
    <location>
        <position position="353"/>
    </location>
</feature>
<feature type="non-terminal residue" evidence="1">
    <location>
        <position position="1"/>
    </location>
</feature>
<evidence type="ECO:0000313" key="1">
    <source>
        <dbReference type="EMBL" id="JAP94624.1"/>
    </source>
</evidence>